<feature type="region of interest" description="Disordered" evidence="1">
    <location>
        <begin position="50"/>
        <end position="75"/>
    </location>
</feature>
<dbReference type="EMBL" id="BAABRI010000004">
    <property type="protein sequence ID" value="GAA5481630.1"/>
    <property type="molecule type" value="Genomic_DNA"/>
</dbReference>
<dbReference type="Proteomes" id="UP001476282">
    <property type="component" value="Unassembled WGS sequence"/>
</dbReference>
<evidence type="ECO:0008006" key="4">
    <source>
        <dbReference type="Google" id="ProtNLM"/>
    </source>
</evidence>
<comment type="caution">
    <text evidence="2">The sequence shown here is derived from an EMBL/GenBank/DDBJ whole genome shotgun (WGS) entry which is preliminary data.</text>
</comment>
<proteinExistence type="predicted"/>
<protein>
    <recommendedName>
        <fullName evidence="4">Phosphate-selective porin O and P</fullName>
    </recommendedName>
</protein>
<reference evidence="2 3" key="1">
    <citation type="submission" date="2024-02" db="EMBL/GenBank/DDBJ databases">
        <title>Haloferula sargassicola NBRC 104335.</title>
        <authorList>
            <person name="Ichikawa N."/>
            <person name="Katano-Makiyama Y."/>
            <person name="Hidaka K."/>
        </authorList>
    </citation>
    <scope>NUCLEOTIDE SEQUENCE [LARGE SCALE GENOMIC DNA]</scope>
    <source>
        <strain evidence="2 3">NBRC 104335</strain>
    </source>
</reference>
<accession>A0ABP9UK60</accession>
<dbReference type="RefSeq" id="WP_353565782.1">
    <property type="nucleotide sequence ID" value="NZ_BAABRI010000004.1"/>
</dbReference>
<gene>
    <name evidence="2" type="ORF">Hsar01_00841</name>
</gene>
<evidence type="ECO:0000313" key="2">
    <source>
        <dbReference type="EMBL" id="GAA5481630.1"/>
    </source>
</evidence>
<keyword evidence="3" id="KW-1185">Reference proteome</keyword>
<sequence length="461" mass="51472">MLKAAFFTTVAWLPAIAFSQDRSGPESLEEKVVRLEAELAQARAELAAREAMPELEAEAEGSDFPPETSKQADVPAPIEQKDEERAGFYLGDLRIGGAIRANFVLGDYTHNGTTAPQRGGHGGNFELDTFRINLDYDRGEPGFLAKAEYRWYDGYNFAHTAWLGWRFEDDSVLQAGLNRVPFGAGPYGTSHNWFFDLGYYVGLTDDMDLGLNYRKEAGDWTLDLAYYAAAEPNFRGATADSARYSYDIVDNGSPNSHYRERHQVNLRAIRHFSFGEDRSFDAGASFQAGLLEADPRFANDSHQLAAAVHGTYQRGPWEVVAQLTGYDYAADYRPGTGLSNDLIGMGAYDFEFPVASRGLLPAVGIAYTWEPENNDWFDSITFYDDFSILLKDGCDNAGVSLNDSAMNVLGMAIARGGWYVYVDWAYSNGNYFIGNESFTNFGANRGQRWQSRFNINFGYYF</sequence>
<name>A0ABP9UK60_9BACT</name>
<evidence type="ECO:0000313" key="3">
    <source>
        <dbReference type="Proteomes" id="UP001476282"/>
    </source>
</evidence>
<evidence type="ECO:0000256" key="1">
    <source>
        <dbReference type="SAM" id="MobiDB-lite"/>
    </source>
</evidence>
<organism evidence="2 3">
    <name type="scientific">Haloferula sargassicola</name>
    <dbReference type="NCBI Taxonomy" id="490096"/>
    <lineage>
        <taxon>Bacteria</taxon>
        <taxon>Pseudomonadati</taxon>
        <taxon>Verrucomicrobiota</taxon>
        <taxon>Verrucomicrobiia</taxon>
        <taxon>Verrucomicrobiales</taxon>
        <taxon>Verrucomicrobiaceae</taxon>
        <taxon>Haloferula</taxon>
    </lineage>
</organism>
<dbReference type="SUPFAM" id="SSF56935">
    <property type="entry name" value="Porins"/>
    <property type="match status" value="1"/>
</dbReference>